<evidence type="ECO:0000259" key="2">
    <source>
        <dbReference type="PROSITE" id="PS50883"/>
    </source>
</evidence>
<feature type="domain" description="EAL" evidence="2">
    <location>
        <begin position="410"/>
        <end position="662"/>
    </location>
</feature>
<dbReference type="Pfam" id="PF03707">
    <property type="entry name" value="MHYT"/>
    <property type="match status" value="2"/>
</dbReference>
<dbReference type="SUPFAM" id="SSF141868">
    <property type="entry name" value="EAL domain-like"/>
    <property type="match status" value="1"/>
</dbReference>
<dbReference type="Proteomes" id="UP000094463">
    <property type="component" value="Chromosome"/>
</dbReference>
<feature type="transmembrane region" description="Helical" evidence="1">
    <location>
        <begin position="105"/>
        <end position="124"/>
    </location>
</feature>
<dbReference type="EMBL" id="CP012502">
    <property type="protein sequence ID" value="AOM83766.1"/>
    <property type="molecule type" value="Genomic_DNA"/>
</dbReference>
<accession>A0A1D7QXM6</accession>
<dbReference type="InterPro" id="IPR001633">
    <property type="entry name" value="EAL_dom"/>
</dbReference>
<dbReference type="GO" id="GO:0071111">
    <property type="term" value="F:cyclic-guanylate-specific phosphodiesterase activity"/>
    <property type="evidence" value="ECO:0007669"/>
    <property type="project" value="InterPro"/>
</dbReference>
<feature type="domain" description="MHYT" evidence="4">
    <location>
        <begin position="6"/>
        <end position="198"/>
    </location>
</feature>
<dbReference type="InterPro" id="IPR000160">
    <property type="entry name" value="GGDEF_dom"/>
</dbReference>
<keyword evidence="1" id="KW-0812">Transmembrane</keyword>
<dbReference type="InterPro" id="IPR005330">
    <property type="entry name" value="MHYT_dom"/>
</dbReference>
<dbReference type="InterPro" id="IPR050706">
    <property type="entry name" value="Cyclic-di-GMP_PDE-like"/>
</dbReference>
<dbReference type="InterPro" id="IPR029787">
    <property type="entry name" value="Nucleotide_cyclase"/>
</dbReference>
<dbReference type="AlphaFoldDB" id="A0A1D7QXM6"/>
<evidence type="ECO:0000256" key="1">
    <source>
        <dbReference type="PROSITE-ProRule" id="PRU00244"/>
    </source>
</evidence>
<dbReference type="SUPFAM" id="SSF55073">
    <property type="entry name" value="Nucleotide cyclase"/>
    <property type="match status" value="1"/>
</dbReference>
<dbReference type="PANTHER" id="PTHR33121:SF70">
    <property type="entry name" value="SIGNALING PROTEIN YKOW"/>
    <property type="match status" value="1"/>
</dbReference>
<dbReference type="PANTHER" id="PTHR33121">
    <property type="entry name" value="CYCLIC DI-GMP PHOSPHODIESTERASE PDEF"/>
    <property type="match status" value="1"/>
</dbReference>
<keyword evidence="1" id="KW-1133">Transmembrane helix</keyword>
<dbReference type="NCBIfam" id="TIGR00254">
    <property type="entry name" value="GGDEF"/>
    <property type="match status" value="1"/>
</dbReference>
<dbReference type="CDD" id="cd01949">
    <property type="entry name" value="GGDEF"/>
    <property type="match status" value="1"/>
</dbReference>
<reference evidence="5 6" key="1">
    <citation type="submission" date="2015-08" db="EMBL/GenBank/DDBJ databases">
        <title>The complete genome sequence of Bacillus beveridgei MLTeJB.</title>
        <authorList>
            <person name="Hanson T.E."/>
            <person name="Mesa C."/>
            <person name="Basesman S.M."/>
            <person name="Oremland R.S."/>
        </authorList>
    </citation>
    <scope>NUCLEOTIDE SEQUENCE [LARGE SCALE GENOMIC DNA]</scope>
    <source>
        <strain evidence="5 6">MLTeJB</strain>
    </source>
</reference>
<feature type="transmembrane region" description="Helical" evidence="1">
    <location>
        <begin position="136"/>
        <end position="161"/>
    </location>
</feature>
<evidence type="ECO:0000259" key="4">
    <source>
        <dbReference type="PROSITE" id="PS50924"/>
    </source>
</evidence>
<keyword evidence="6" id="KW-1185">Reference proteome</keyword>
<organism evidence="5 6">
    <name type="scientific">Salisediminibacterium beveridgei</name>
    <dbReference type="NCBI Taxonomy" id="632773"/>
    <lineage>
        <taxon>Bacteria</taxon>
        <taxon>Bacillati</taxon>
        <taxon>Bacillota</taxon>
        <taxon>Bacilli</taxon>
        <taxon>Bacillales</taxon>
        <taxon>Bacillaceae</taxon>
        <taxon>Salisediminibacterium</taxon>
    </lineage>
</organism>
<feature type="transmembrane region" description="Helical" evidence="1">
    <location>
        <begin position="173"/>
        <end position="194"/>
    </location>
</feature>
<feature type="transmembrane region" description="Helical" evidence="1">
    <location>
        <begin position="6"/>
        <end position="29"/>
    </location>
</feature>
<feature type="transmembrane region" description="Helical" evidence="1">
    <location>
        <begin position="214"/>
        <end position="236"/>
    </location>
</feature>
<dbReference type="PROSITE" id="PS50924">
    <property type="entry name" value="MHYT"/>
    <property type="match status" value="1"/>
</dbReference>
<name>A0A1D7QXM6_9BACI</name>
<gene>
    <name evidence="5" type="primary">yciR-5</name>
    <name evidence="5" type="ORF">BBEV_2426</name>
</gene>
<feature type="domain" description="GGDEF" evidence="3">
    <location>
        <begin position="270"/>
        <end position="401"/>
    </location>
</feature>
<sequence>MIYGDHNLFIVFLSFTITVAASFLALNIAGKMYHATGRYRLFWLFSGAIVMGMGIWSMHFIGMLAYQAPGDIGYTGSITFLSMIVSVLAAYLAFRIAMRENPGKWAIITGGFVLGIGISAMHYAGMAAMEINGEIIYQPVLVIVSIAIAIVASSAAMFLFVKFREEHSSAWMKWVAAAVLGIAISGTHYSGMMAADIQMSGLVESPAGEEGNVLLLSGVTITIIVIMLISWGAMYFDRHVLEQMAYHDSITGLPNRNDMHRYFLNGRDDVPAIFLFLDMDQFKTINDTLGHHTGDKMIVEVAKMLKTFRQRDIKLFRIGGDEFLLVMEEADLYRAEAMTKAILERFKQPFIIDDNPIYMTATIGISGEQGEADHETLLRAADTAMYQAKRNGRNQYEIYTEEMGETEIRRMQLEKDLRYALERQELFLVYQPKWHLGGNRLHGFEALIRWEHPQLGLISPMEFIPIAEESTMITSITQWTLDTAAAMAFDLQSKGIYQSIAVNMSAKVFRSQQATEMVNKTLDESGIDAQFLELEITETMMLTNLNEINLELNRIRSMGVRISMDDFGTGYSSIGLLDEIPLDAIKLDRKFTLDVERPTKQAIIQAVLFLGDSLQLEVIAEGVETESDEILLQNIGCDIMQGYYYSRPMLTEDVVNWVREVEKSSRCL</sequence>
<feature type="transmembrane region" description="Helical" evidence="1">
    <location>
        <begin position="41"/>
        <end position="66"/>
    </location>
</feature>
<dbReference type="Pfam" id="PF00563">
    <property type="entry name" value="EAL"/>
    <property type="match status" value="1"/>
</dbReference>
<dbReference type="KEGG" id="bbev:BBEV_2426"/>
<evidence type="ECO:0000259" key="3">
    <source>
        <dbReference type="PROSITE" id="PS50887"/>
    </source>
</evidence>
<feature type="transmembrane region" description="Helical" evidence="1">
    <location>
        <begin position="72"/>
        <end position="93"/>
    </location>
</feature>
<proteinExistence type="predicted"/>
<dbReference type="PATRIC" id="fig|632773.3.peg.2534"/>
<dbReference type="Gene3D" id="3.30.70.270">
    <property type="match status" value="1"/>
</dbReference>
<evidence type="ECO:0000313" key="5">
    <source>
        <dbReference type="EMBL" id="AOM83766.1"/>
    </source>
</evidence>
<dbReference type="CDD" id="cd01948">
    <property type="entry name" value="EAL"/>
    <property type="match status" value="1"/>
</dbReference>
<dbReference type="Pfam" id="PF00990">
    <property type="entry name" value="GGDEF"/>
    <property type="match status" value="1"/>
</dbReference>
<protein>
    <submittedName>
        <fullName evidence="5">Diguanylate cyclase/phosphodiesterase (GGDEF &amp; EAL domains) with PAS/PAC sensor(S)</fullName>
    </submittedName>
</protein>
<dbReference type="GO" id="GO:0016020">
    <property type="term" value="C:membrane"/>
    <property type="evidence" value="ECO:0007669"/>
    <property type="project" value="UniProtKB-UniRule"/>
</dbReference>
<evidence type="ECO:0000313" key="6">
    <source>
        <dbReference type="Proteomes" id="UP000094463"/>
    </source>
</evidence>
<dbReference type="RefSeq" id="WP_069365714.1">
    <property type="nucleotide sequence ID" value="NZ_CP012502.1"/>
</dbReference>
<dbReference type="InterPro" id="IPR043128">
    <property type="entry name" value="Rev_trsase/Diguanyl_cyclase"/>
</dbReference>
<dbReference type="PROSITE" id="PS50887">
    <property type="entry name" value="GGDEF"/>
    <property type="match status" value="1"/>
</dbReference>
<dbReference type="SMART" id="SM00052">
    <property type="entry name" value="EAL"/>
    <property type="match status" value="1"/>
</dbReference>
<dbReference type="STRING" id="632773.BBEV_2426"/>
<keyword evidence="1" id="KW-0472">Membrane</keyword>
<dbReference type="Gene3D" id="3.20.20.450">
    <property type="entry name" value="EAL domain"/>
    <property type="match status" value="1"/>
</dbReference>
<dbReference type="SMART" id="SM00267">
    <property type="entry name" value="GGDEF"/>
    <property type="match status" value="1"/>
</dbReference>
<dbReference type="PROSITE" id="PS50883">
    <property type="entry name" value="EAL"/>
    <property type="match status" value="1"/>
</dbReference>
<dbReference type="InterPro" id="IPR035919">
    <property type="entry name" value="EAL_sf"/>
</dbReference>